<evidence type="ECO:0000259" key="2">
    <source>
        <dbReference type="PROSITE" id="PS50801"/>
    </source>
</evidence>
<dbReference type="InterPro" id="IPR003018">
    <property type="entry name" value="GAF"/>
</dbReference>
<dbReference type="Gene3D" id="3.30.750.24">
    <property type="entry name" value="STAS domain"/>
    <property type="match status" value="1"/>
</dbReference>
<gene>
    <name evidence="3" type="ORF">O0S08_14075</name>
</gene>
<organism evidence="3 4">
    <name type="scientific">Nannocystis punicea</name>
    <dbReference type="NCBI Taxonomy" id="2995304"/>
    <lineage>
        <taxon>Bacteria</taxon>
        <taxon>Pseudomonadati</taxon>
        <taxon>Myxococcota</taxon>
        <taxon>Polyangia</taxon>
        <taxon>Nannocystales</taxon>
        <taxon>Nannocystaceae</taxon>
        <taxon>Nannocystis</taxon>
    </lineage>
</organism>
<dbReference type="InterPro" id="IPR036513">
    <property type="entry name" value="STAS_dom_sf"/>
</dbReference>
<evidence type="ECO:0000256" key="1">
    <source>
        <dbReference type="SAM" id="Coils"/>
    </source>
</evidence>
<dbReference type="CDD" id="cd07041">
    <property type="entry name" value="STAS_RsbR_RsbS_like"/>
    <property type="match status" value="1"/>
</dbReference>
<dbReference type="SUPFAM" id="SSF52091">
    <property type="entry name" value="SpoIIaa-like"/>
    <property type="match status" value="1"/>
</dbReference>
<dbReference type="Gene3D" id="3.30.450.40">
    <property type="match status" value="1"/>
</dbReference>
<proteinExistence type="predicted"/>
<keyword evidence="4" id="KW-1185">Reference proteome</keyword>
<name>A0ABY7HDA3_9BACT</name>
<dbReference type="Pfam" id="PF01740">
    <property type="entry name" value="STAS"/>
    <property type="match status" value="1"/>
</dbReference>
<dbReference type="PROSITE" id="PS50801">
    <property type="entry name" value="STAS"/>
    <property type="match status" value="1"/>
</dbReference>
<dbReference type="PANTHER" id="PTHR33745:SF1">
    <property type="entry name" value="RSBT ANTAGONIST PROTEIN RSBS"/>
    <property type="match status" value="1"/>
</dbReference>
<dbReference type="SMART" id="SM00065">
    <property type="entry name" value="GAF"/>
    <property type="match status" value="1"/>
</dbReference>
<sequence>MVDEPRHDLASDREALLELHDQLLLRVARSESIDAGDLDRALAIVTEAAGEGLRTERASVWIYTADQAAIECSDLYLRSSDEHRADALRLKAADFPAYFRALGESRTLVAPDAHTHPDTRELSRVYLGPLGIGAMLEAPIRRRGRLVGVLCNEHVGGARQFTRDEQMFAASLANTVARALDAADRRRVEDGLAHAKAALEQLDRENRALITRLRRSVERLSTPVLEVWSDVLALPIIGILGEERSAQMTERLLGELARTRARHVILDLTGLDDCDDQTAAAIGLMARAVRLLGAECVLCGVRPDLARAFVDLDLDLRGMRILRDMRHALQDVVVRRAAAQPRQSPGSSGR</sequence>
<dbReference type="RefSeq" id="WP_269039634.1">
    <property type="nucleotide sequence ID" value="NZ_CP114040.1"/>
</dbReference>
<dbReference type="InterPro" id="IPR051932">
    <property type="entry name" value="Bact_StressResp_Reg"/>
</dbReference>
<evidence type="ECO:0000313" key="3">
    <source>
        <dbReference type="EMBL" id="WAS97271.1"/>
    </source>
</evidence>
<feature type="domain" description="STAS" evidence="2">
    <location>
        <begin position="221"/>
        <end position="332"/>
    </location>
</feature>
<evidence type="ECO:0000313" key="4">
    <source>
        <dbReference type="Proteomes" id="UP001164459"/>
    </source>
</evidence>
<accession>A0ABY7HDA3</accession>
<dbReference type="SUPFAM" id="SSF55781">
    <property type="entry name" value="GAF domain-like"/>
    <property type="match status" value="1"/>
</dbReference>
<feature type="coiled-coil region" evidence="1">
    <location>
        <begin position="185"/>
        <end position="219"/>
    </location>
</feature>
<dbReference type="Pfam" id="PF01590">
    <property type="entry name" value="GAF"/>
    <property type="match status" value="1"/>
</dbReference>
<dbReference type="InterPro" id="IPR029016">
    <property type="entry name" value="GAF-like_dom_sf"/>
</dbReference>
<protein>
    <submittedName>
        <fullName evidence="3">GAF domain-containing protein</fullName>
    </submittedName>
</protein>
<dbReference type="Proteomes" id="UP001164459">
    <property type="component" value="Chromosome"/>
</dbReference>
<reference evidence="3" key="1">
    <citation type="submission" date="2022-11" db="EMBL/GenBank/DDBJ databases">
        <title>Minimal conservation of predation-associated metabolite biosynthetic gene clusters underscores biosynthetic potential of Myxococcota including descriptions for ten novel species: Archangium lansinium sp. nov., Myxococcus landrumus sp. nov., Nannocystis bai.</title>
        <authorList>
            <person name="Ahearne A."/>
            <person name="Stevens C."/>
            <person name="Dowd S."/>
        </authorList>
    </citation>
    <scope>NUCLEOTIDE SEQUENCE</scope>
    <source>
        <strain evidence="3">Fl3</strain>
    </source>
</reference>
<dbReference type="PANTHER" id="PTHR33745">
    <property type="entry name" value="RSBT ANTAGONIST PROTEIN RSBS-RELATED"/>
    <property type="match status" value="1"/>
</dbReference>
<dbReference type="InterPro" id="IPR002645">
    <property type="entry name" value="STAS_dom"/>
</dbReference>
<keyword evidence="1" id="KW-0175">Coiled coil</keyword>
<dbReference type="EMBL" id="CP114040">
    <property type="protein sequence ID" value="WAS97271.1"/>
    <property type="molecule type" value="Genomic_DNA"/>
</dbReference>